<evidence type="ECO:0000256" key="5">
    <source>
        <dbReference type="ARBA" id="ARBA00023717"/>
    </source>
</evidence>
<dbReference type="AlphaFoldDB" id="F9VUI9"/>
<dbReference type="GO" id="GO:0004518">
    <property type="term" value="F:nuclease activity"/>
    <property type="evidence" value="ECO:0007669"/>
    <property type="project" value="InterPro"/>
</dbReference>
<dbReference type="PROSITE" id="PS01284">
    <property type="entry name" value="TNASE_2"/>
    <property type="match status" value="1"/>
</dbReference>
<dbReference type="PROSITE" id="PS00166">
    <property type="entry name" value="ENOYL_COA_HYDRATASE"/>
    <property type="match status" value="1"/>
</dbReference>
<proteinExistence type="inferred from homology"/>
<organism evidence="7 8">
    <name type="scientific">Gordonia alkanivorans NBRC 16433</name>
    <dbReference type="NCBI Taxonomy" id="1027371"/>
    <lineage>
        <taxon>Bacteria</taxon>
        <taxon>Bacillati</taxon>
        <taxon>Actinomycetota</taxon>
        <taxon>Actinomycetes</taxon>
        <taxon>Mycobacteriales</taxon>
        <taxon>Gordoniaceae</taxon>
        <taxon>Gordonia</taxon>
    </lineage>
</organism>
<dbReference type="InterPro" id="IPR018376">
    <property type="entry name" value="Enoyl-CoA_hyd/isom_CS"/>
</dbReference>
<dbReference type="EMBL" id="BACI01000050">
    <property type="protein sequence ID" value="GAA12278.1"/>
    <property type="molecule type" value="Genomic_DNA"/>
</dbReference>
<keyword evidence="3" id="KW-0276">Fatty acid metabolism</keyword>
<name>F9VUI9_9ACTN</name>
<dbReference type="Pfam" id="PF00378">
    <property type="entry name" value="ECH_1"/>
    <property type="match status" value="1"/>
</dbReference>
<comment type="function">
    <text evidence="1">Could possibly oxidize fatty acids using specific components.</text>
</comment>
<dbReference type="GO" id="GO:0003676">
    <property type="term" value="F:nucleic acid binding"/>
    <property type="evidence" value="ECO:0007669"/>
    <property type="project" value="InterPro"/>
</dbReference>
<evidence type="ECO:0000256" key="1">
    <source>
        <dbReference type="ARBA" id="ARBA00002994"/>
    </source>
</evidence>
<evidence type="ECO:0000313" key="8">
    <source>
        <dbReference type="Proteomes" id="UP000003558"/>
    </source>
</evidence>
<dbReference type="InterPro" id="IPR002071">
    <property type="entry name" value="Thermonucl_AS"/>
</dbReference>
<sequence>MSDAVLVERRGRILVITINRPQARNAINHEVSQSLADAMDELDDSPELSVAILTGAGGNFCAGMDLKAFAAGESVAIEGRGLGFTQKPPAKPVIAAVEGYALAGGTELVLATDLVVASKSAKFGIPEVKRGLVAGAGGLLRLPKKIPYQKALELALAERITENGPLAVAVTKRIIAESESWSDDEKWDRQGRLLAPVFTSKDAIEGARAFAEKRKPEWTGA</sequence>
<dbReference type="PANTHER" id="PTHR43802">
    <property type="entry name" value="ENOYL-COA HYDRATASE"/>
    <property type="match status" value="1"/>
</dbReference>
<dbReference type="InterPro" id="IPR001753">
    <property type="entry name" value="Enoyl-CoA_hydra/iso"/>
</dbReference>
<dbReference type="PANTHER" id="PTHR43802:SF1">
    <property type="entry name" value="IP11341P-RELATED"/>
    <property type="match status" value="1"/>
</dbReference>
<keyword evidence="3" id="KW-0443">Lipid metabolism</keyword>
<dbReference type="CDD" id="cd06558">
    <property type="entry name" value="crotonase-like"/>
    <property type="match status" value="1"/>
</dbReference>
<accession>F9VUI9</accession>
<comment type="catalytic activity">
    <reaction evidence="4">
        <text>a (3S)-3-hydroxyacyl-CoA = a (2E)-enoyl-CoA + H2O</text>
        <dbReference type="Rhea" id="RHEA:16105"/>
        <dbReference type="ChEBI" id="CHEBI:15377"/>
        <dbReference type="ChEBI" id="CHEBI:57318"/>
        <dbReference type="ChEBI" id="CHEBI:58856"/>
        <dbReference type="EC" id="4.2.1.17"/>
    </reaction>
</comment>
<reference evidence="7 8" key="1">
    <citation type="submission" date="2011-05" db="EMBL/GenBank/DDBJ databases">
        <title>Whole genome shotgun sequence of Gordonia alkanivorans NBRC 16433.</title>
        <authorList>
            <person name="Hosoyama A."/>
            <person name="Nakamura S."/>
            <person name="Takarada H."/>
            <person name="Tsuchikane K."/>
            <person name="Yamazaki S."/>
            <person name="Fujita N."/>
        </authorList>
    </citation>
    <scope>NUCLEOTIDE SEQUENCE [LARGE SCALE GENOMIC DNA]</scope>
    <source>
        <strain evidence="7 8">NBRC 16433</strain>
    </source>
</reference>
<dbReference type="InterPro" id="IPR014748">
    <property type="entry name" value="Enoyl-CoA_hydra_C"/>
</dbReference>
<evidence type="ECO:0000256" key="2">
    <source>
        <dbReference type="ARBA" id="ARBA00005254"/>
    </source>
</evidence>
<dbReference type="Proteomes" id="UP000003558">
    <property type="component" value="Unassembled WGS sequence"/>
</dbReference>
<dbReference type="RefSeq" id="WP_006358417.1">
    <property type="nucleotide sequence ID" value="NZ_BACI01000050.1"/>
</dbReference>
<dbReference type="eggNOG" id="COG1024">
    <property type="taxonomic scope" value="Bacteria"/>
</dbReference>
<dbReference type="Gene3D" id="1.10.12.10">
    <property type="entry name" value="Lyase 2-enoyl-coa Hydratase, Chain A, domain 2"/>
    <property type="match status" value="1"/>
</dbReference>
<dbReference type="GO" id="GO:0006631">
    <property type="term" value="P:fatty acid metabolic process"/>
    <property type="evidence" value="ECO:0007669"/>
    <property type="project" value="UniProtKB-KW"/>
</dbReference>
<dbReference type="GO" id="GO:0004300">
    <property type="term" value="F:enoyl-CoA hydratase activity"/>
    <property type="evidence" value="ECO:0007669"/>
    <property type="project" value="UniProtKB-EC"/>
</dbReference>
<comment type="similarity">
    <text evidence="2 6">Belongs to the enoyl-CoA hydratase/isomerase family.</text>
</comment>
<protein>
    <submittedName>
        <fullName evidence="7">Enoyl-CoA hydratase</fullName>
    </submittedName>
</protein>
<dbReference type="STRING" id="1027371.GOALK_050_01320"/>
<dbReference type="GeneID" id="80258985"/>
<evidence type="ECO:0000256" key="3">
    <source>
        <dbReference type="ARBA" id="ARBA00022832"/>
    </source>
</evidence>
<gene>
    <name evidence="7" type="primary">echA</name>
    <name evidence="7" type="ORF">GOALK_050_01320</name>
</gene>
<evidence type="ECO:0000313" key="7">
    <source>
        <dbReference type="EMBL" id="GAA12278.1"/>
    </source>
</evidence>
<dbReference type="InterPro" id="IPR029045">
    <property type="entry name" value="ClpP/crotonase-like_dom_sf"/>
</dbReference>
<dbReference type="SUPFAM" id="SSF52096">
    <property type="entry name" value="ClpP/crotonase"/>
    <property type="match status" value="1"/>
</dbReference>
<evidence type="ECO:0000256" key="6">
    <source>
        <dbReference type="RuleBase" id="RU003707"/>
    </source>
</evidence>
<dbReference type="Gene3D" id="3.90.226.10">
    <property type="entry name" value="2-enoyl-CoA Hydratase, Chain A, domain 1"/>
    <property type="match status" value="1"/>
</dbReference>
<evidence type="ECO:0000256" key="4">
    <source>
        <dbReference type="ARBA" id="ARBA00023709"/>
    </source>
</evidence>
<comment type="caution">
    <text evidence="7">The sequence shown here is derived from an EMBL/GenBank/DDBJ whole genome shotgun (WGS) entry which is preliminary data.</text>
</comment>
<comment type="catalytic activity">
    <reaction evidence="5">
        <text>a 4-saturated-(3S)-3-hydroxyacyl-CoA = a (3E)-enoyl-CoA + H2O</text>
        <dbReference type="Rhea" id="RHEA:20724"/>
        <dbReference type="ChEBI" id="CHEBI:15377"/>
        <dbReference type="ChEBI" id="CHEBI:58521"/>
        <dbReference type="ChEBI" id="CHEBI:137480"/>
        <dbReference type="EC" id="4.2.1.17"/>
    </reaction>
</comment>